<dbReference type="EMBL" id="CAJNOH010002318">
    <property type="protein sequence ID" value="CAF1286545.1"/>
    <property type="molecule type" value="Genomic_DNA"/>
</dbReference>
<name>A0A815XZU5_9BILA</name>
<protein>
    <submittedName>
        <fullName evidence="4">Uncharacterized protein</fullName>
    </submittedName>
</protein>
<feature type="compositionally biased region" description="Polar residues" evidence="1">
    <location>
        <begin position="76"/>
        <end position="91"/>
    </location>
</feature>
<dbReference type="EMBL" id="CAJNOT010002800">
    <property type="protein sequence ID" value="CAF1344371.1"/>
    <property type="molecule type" value="Genomic_DNA"/>
</dbReference>
<organism evidence="4 6">
    <name type="scientific">Rotaria sordida</name>
    <dbReference type="NCBI Taxonomy" id="392033"/>
    <lineage>
        <taxon>Eukaryota</taxon>
        <taxon>Metazoa</taxon>
        <taxon>Spiralia</taxon>
        <taxon>Gnathifera</taxon>
        <taxon>Rotifera</taxon>
        <taxon>Eurotatoria</taxon>
        <taxon>Bdelloidea</taxon>
        <taxon>Philodinida</taxon>
        <taxon>Philodinidae</taxon>
        <taxon>Rotaria</taxon>
    </lineage>
</organism>
<feature type="region of interest" description="Disordered" evidence="1">
    <location>
        <begin position="76"/>
        <end position="105"/>
    </location>
</feature>
<evidence type="ECO:0000256" key="1">
    <source>
        <dbReference type="SAM" id="MobiDB-lite"/>
    </source>
</evidence>
<reference evidence="4" key="1">
    <citation type="submission" date="2021-02" db="EMBL/GenBank/DDBJ databases">
        <authorList>
            <person name="Nowell W R."/>
        </authorList>
    </citation>
    <scope>NUCLEOTIDE SEQUENCE</scope>
</reference>
<dbReference type="AlphaFoldDB" id="A0A815XZU5"/>
<evidence type="ECO:0000313" key="2">
    <source>
        <dbReference type="EMBL" id="CAF1286545.1"/>
    </source>
</evidence>
<accession>A0A815XZU5</accession>
<dbReference type="EMBL" id="CAJOBD010007044">
    <property type="protein sequence ID" value="CAF4076817.1"/>
    <property type="molecule type" value="Genomic_DNA"/>
</dbReference>
<gene>
    <name evidence="5" type="ORF">JBS370_LOCUS30468</name>
    <name evidence="4" type="ORF">JXQ802_LOCUS44587</name>
    <name evidence="2" type="ORF">PYM288_LOCUS29164</name>
    <name evidence="3" type="ORF">ZHD862_LOCUS30219</name>
</gene>
<keyword evidence="6" id="KW-1185">Reference proteome</keyword>
<evidence type="ECO:0000313" key="4">
    <source>
        <dbReference type="EMBL" id="CAF1563835.1"/>
    </source>
</evidence>
<dbReference type="Proteomes" id="UP000663836">
    <property type="component" value="Unassembled WGS sequence"/>
</dbReference>
<dbReference type="Proteomes" id="UP000663864">
    <property type="component" value="Unassembled WGS sequence"/>
</dbReference>
<dbReference type="Proteomes" id="UP000663870">
    <property type="component" value="Unassembled WGS sequence"/>
</dbReference>
<comment type="caution">
    <text evidence="4">The sequence shown here is derived from an EMBL/GenBank/DDBJ whole genome shotgun (WGS) entry which is preliminary data.</text>
</comment>
<evidence type="ECO:0000313" key="6">
    <source>
        <dbReference type="Proteomes" id="UP000663870"/>
    </source>
</evidence>
<evidence type="ECO:0000313" key="3">
    <source>
        <dbReference type="EMBL" id="CAF1344371.1"/>
    </source>
</evidence>
<evidence type="ECO:0000313" key="5">
    <source>
        <dbReference type="EMBL" id="CAF4076817.1"/>
    </source>
</evidence>
<dbReference type="EMBL" id="CAJNOL010003470">
    <property type="protein sequence ID" value="CAF1563835.1"/>
    <property type="molecule type" value="Genomic_DNA"/>
</dbReference>
<sequence length="166" mass="18905">MNIDLKRLFIISIDRLDKLFLSLLESSLVIIPLSNHLFSLLYYTTTNLDSDNRMKKCIHECSSTISGSASELYPPLTTNLTRGHSRQVSKSSSDEESHNQSQRRLITKRRVPCIDQFGDIQRRLHSTRVDASEVVNSVINNTAKTVENPNGYLCLMYNEDRTSRVG</sequence>
<dbReference type="Proteomes" id="UP000663854">
    <property type="component" value="Unassembled WGS sequence"/>
</dbReference>
<proteinExistence type="predicted"/>